<sequence>MRVLQIIKTNEGATWAFRQAKWLFDNGIDIITVLPTLEGGIAEKYKAHGMKTIMEDCTLPVKHPWKLFERAKKVQRLVEKTKPDIIHCHFVTNIMMVRLALRRSTIPRLFQVPGPLHLENILFRNAELIVSQSNDFWAGSCKNTCDIYLNSGVNRNKIFLTYYGNCDGNVKDEYLMSQGILHKEYGISQDKILVGMVSYFYKPKVHLLQTSGLKGHEDFIDAIALVREKYPSVVGVVIGGAWGNADKYVEKVKKYAVDKCKEGIIFTGFRSDIKDIYRELDIAVHPSHSENLGGAGESLAAGVPTISTNIGGFPDIVIDGVTGYTVKIKSPDSIATAIITMIENPEKAKVMGENGKQVVSKLLDIATTGKAILNVYNKILLEDNRL</sequence>
<feature type="domain" description="Glycosyltransferase subfamily 4-like N-terminal" evidence="2">
    <location>
        <begin position="12"/>
        <end position="108"/>
    </location>
</feature>
<name>A0A644TJN1_9ZZZZ</name>
<feature type="domain" description="Glycosyl transferase family 1" evidence="1">
    <location>
        <begin position="214"/>
        <end position="357"/>
    </location>
</feature>
<dbReference type="Pfam" id="PF13477">
    <property type="entry name" value="Glyco_trans_4_2"/>
    <property type="match status" value="1"/>
</dbReference>
<dbReference type="AlphaFoldDB" id="A0A644TJN1"/>
<proteinExistence type="predicted"/>
<dbReference type="PANTHER" id="PTHR12526">
    <property type="entry name" value="GLYCOSYLTRANSFERASE"/>
    <property type="match status" value="1"/>
</dbReference>
<dbReference type="PANTHER" id="PTHR12526:SF636">
    <property type="entry name" value="BLL3647 PROTEIN"/>
    <property type="match status" value="1"/>
</dbReference>
<evidence type="ECO:0000313" key="3">
    <source>
        <dbReference type="EMBL" id="MPL67168.1"/>
    </source>
</evidence>
<dbReference type="Gene3D" id="3.40.50.2000">
    <property type="entry name" value="Glycogen Phosphorylase B"/>
    <property type="match status" value="2"/>
</dbReference>
<reference evidence="3" key="1">
    <citation type="submission" date="2019-08" db="EMBL/GenBank/DDBJ databases">
        <authorList>
            <person name="Kucharzyk K."/>
            <person name="Murdoch R.W."/>
            <person name="Higgins S."/>
            <person name="Loffler F."/>
        </authorList>
    </citation>
    <scope>NUCLEOTIDE SEQUENCE</scope>
</reference>
<dbReference type="CDD" id="cd03801">
    <property type="entry name" value="GT4_PimA-like"/>
    <property type="match status" value="1"/>
</dbReference>
<dbReference type="GO" id="GO:0102710">
    <property type="term" value="F:D-inositol-3-phosphate glycosyltransferase activity"/>
    <property type="evidence" value="ECO:0007669"/>
    <property type="project" value="UniProtKB-EC"/>
</dbReference>
<dbReference type="SUPFAM" id="SSF53756">
    <property type="entry name" value="UDP-Glycosyltransferase/glycogen phosphorylase"/>
    <property type="match status" value="1"/>
</dbReference>
<protein>
    <submittedName>
        <fullName evidence="3">D-inositol-3-phosphate glycosyltransferase</fullName>
        <ecNumber evidence="3">2.4.1.250</ecNumber>
    </submittedName>
</protein>
<dbReference type="InterPro" id="IPR028098">
    <property type="entry name" value="Glyco_trans_4-like_N"/>
</dbReference>
<comment type="caution">
    <text evidence="3">The sequence shown here is derived from an EMBL/GenBank/DDBJ whole genome shotgun (WGS) entry which is preliminary data.</text>
</comment>
<dbReference type="Pfam" id="PF00534">
    <property type="entry name" value="Glycos_transf_1"/>
    <property type="match status" value="1"/>
</dbReference>
<accession>A0A644TJN1</accession>
<organism evidence="3">
    <name type="scientific">bioreactor metagenome</name>
    <dbReference type="NCBI Taxonomy" id="1076179"/>
    <lineage>
        <taxon>unclassified sequences</taxon>
        <taxon>metagenomes</taxon>
        <taxon>ecological metagenomes</taxon>
    </lineage>
</organism>
<gene>
    <name evidence="3" type="primary">mshA_8</name>
    <name evidence="3" type="ORF">SDC9_12858</name>
</gene>
<evidence type="ECO:0000259" key="2">
    <source>
        <dbReference type="Pfam" id="PF13477"/>
    </source>
</evidence>
<keyword evidence="3" id="KW-0808">Transferase</keyword>
<dbReference type="EC" id="2.4.1.250" evidence="3"/>
<dbReference type="InterPro" id="IPR001296">
    <property type="entry name" value="Glyco_trans_1"/>
</dbReference>
<evidence type="ECO:0000259" key="1">
    <source>
        <dbReference type="Pfam" id="PF00534"/>
    </source>
</evidence>
<keyword evidence="3" id="KW-0328">Glycosyltransferase</keyword>
<dbReference type="EMBL" id="VSSQ01000035">
    <property type="protein sequence ID" value="MPL67168.1"/>
    <property type="molecule type" value="Genomic_DNA"/>
</dbReference>